<protein>
    <recommendedName>
        <fullName evidence="2">endo-polygalacturonase</fullName>
        <ecNumber evidence="2">3.2.1.15</ecNumber>
    </recommendedName>
</protein>
<dbReference type="PANTHER" id="PTHR31884:SF1">
    <property type="entry name" value="POLYGALACTURONASE"/>
    <property type="match status" value="1"/>
</dbReference>
<keyword evidence="5 10" id="KW-0378">Hydrolase</keyword>
<evidence type="ECO:0000256" key="4">
    <source>
        <dbReference type="ARBA" id="ARBA00022737"/>
    </source>
</evidence>
<keyword evidence="6" id="KW-1015">Disulfide bond</keyword>
<evidence type="ECO:0000256" key="7">
    <source>
        <dbReference type="ARBA" id="ARBA00023295"/>
    </source>
</evidence>
<gene>
    <name evidence="11" type="ORF">GE061_009835</name>
</gene>
<evidence type="ECO:0000256" key="1">
    <source>
        <dbReference type="ARBA" id="ARBA00008834"/>
    </source>
</evidence>
<dbReference type="AlphaFoldDB" id="A0A8S9Y428"/>
<sequence>MESIASSNVIAWLSEFMNSRSTLRGSRTQSVPKLMTMVSRITYVAGVLLIVGGSLSFELTRFEQLNEAKKNTFIKIKNLNVPAGVTLDLTNLKEGTTVEFIGRTTFGFKEWDGPMVKITGKNLRIAGVKGNLLDAEGQRWWNGRGAEQGLRKPRMFEAIVDDSVITGLNFKNPPQACFVCNWCHNVHISHLNVDAKDGRNGLAFNTDGFGIGYAKNITLTDSYVYNQDDCFVTGAGEDILVQRLTCEGGNGISVGSLGGGAKVERVTIKDSKIINNLVGVNVKTGWNVQGALKDITFDNIELVDIQQFGISVHGNEGHPKFPGGDPTPFPIENLTINNVRGNLNGPGGANVWVWVAPGSAKNWKWNSNVTGGKAAMFRGTLKCKGIPAGLKIKCGEQ</sequence>
<evidence type="ECO:0000256" key="8">
    <source>
        <dbReference type="ARBA" id="ARBA00023316"/>
    </source>
</evidence>
<dbReference type="GO" id="GO:0004650">
    <property type="term" value="F:polygalacturonase activity"/>
    <property type="evidence" value="ECO:0007669"/>
    <property type="project" value="UniProtKB-EC"/>
</dbReference>
<accession>A0A8S9Y428</accession>
<evidence type="ECO:0000256" key="2">
    <source>
        <dbReference type="ARBA" id="ARBA00012736"/>
    </source>
</evidence>
<dbReference type="SUPFAM" id="SSF51126">
    <property type="entry name" value="Pectin lyase-like"/>
    <property type="match status" value="1"/>
</dbReference>
<keyword evidence="12" id="KW-1185">Reference proteome</keyword>
<evidence type="ECO:0000313" key="12">
    <source>
        <dbReference type="Proteomes" id="UP000466442"/>
    </source>
</evidence>
<comment type="similarity">
    <text evidence="1 10">Belongs to the glycosyl hydrolase 28 family.</text>
</comment>
<evidence type="ECO:0000256" key="9">
    <source>
        <dbReference type="ARBA" id="ARBA00034074"/>
    </source>
</evidence>
<dbReference type="InterPro" id="IPR012334">
    <property type="entry name" value="Pectin_lyas_fold"/>
</dbReference>
<comment type="catalytic activity">
    <reaction evidence="9">
        <text>(1,4-alpha-D-galacturonosyl)n+m + H2O = (1,4-alpha-D-galacturonosyl)n + (1,4-alpha-D-galacturonosyl)m.</text>
        <dbReference type="EC" id="3.2.1.15"/>
    </reaction>
</comment>
<dbReference type="Proteomes" id="UP000466442">
    <property type="component" value="Unassembled WGS sequence"/>
</dbReference>
<keyword evidence="7 10" id="KW-0326">Glycosidase</keyword>
<dbReference type="GO" id="GO:0045490">
    <property type="term" value="P:pectin catabolic process"/>
    <property type="evidence" value="ECO:0007669"/>
    <property type="project" value="TreeGrafter"/>
</dbReference>
<organism evidence="11 12">
    <name type="scientific">Apolygus lucorum</name>
    <name type="common">Small green plant bug</name>
    <name type="synonym">Lygocoris lucorum</name>
    <dbReference type="NCBI Taxonomy" id="248454"/>
    <lineage>
        <taxon>Eukaryota</taxon>
        <taxon>Metazoa</taxon>
        <taxon>Ecdysozoa</taxon>
        <taxon>Arthropoda</taxon>
        <taxon>Hexapoda</taxon>
        <taxon>Insecta</taxon>
        <taxon>Pterygota</taxon>
        <taxon>Neoptera</taxon>
        <taxon>Paraneoptera</taxon>
        <taxon>Hemiptera</taxon>
        <taxon>Heteroptera</taxon>
        <taxon>Panheteroptera</taxon>
        <taxon>Cimicomorpha</taxon>
        <taxon>Miridae</taxon>
        <taxon>Mirini</taxon>
        <taxon>Apolygus</taxon>
    </lineage>
</organism>
<keyword evidence="3" id="KW-0732">Signal</keyword>
<dbReference type="OrthoDB" id="187139at2759"/>
<dbReference type="Gene3D" id="2.160.20.10">
    <property type="entry name" value="Single-stranded right-handed beta-helix, Pectin lyase-like"/>
    <property type="match status" value="1"/>
</dbReference>
<dbReference type="InterPro" id="IPR011050">
    <property type="entry name" value="Pectin_lyase_fold/virulence"/>
</dbReference>
<evidence type="ECO:0000256" key="10">
    <source>
        <dbReference type="RuleBase" id="RU361169"/>
    </source>
</evidence>
<dbReference type="GO" id="GO:0071555">
    <property type="term" value="P:cell wall organization"/>
    <property type="evidence" value="ECO:0007669"/>
    <property type="project" value="UniProtKB-KW"/>
</dbReference>
<dbReference type="InterPro" id="IPR006626">
    <property type="entry name" value="PbH1"/>
</dbReference>
<dbReference type="EMBL" id="WIXP02000002">
    <property type="protein sequence ID" value="KAF6215086.1"/>
    <property type="molecule type" value="Genomic_DNA"/>
</dbReference>
<dbReference type="InterPro" id="IPR050434">
    <property type="entry name" value="Glycosyl_hydrlase_28"/>
</dbReference>
<keyword evidence="4" id="KW-0677">Repeat</keyword>
<keyword evidence="8" id="KW-0961">Cell wall biogenesis/degradation</keyword>
<evidence type="ECO:0000313" key="11">
    <source>
        <dbReference type="EMBL" id="KAF6215086.1"/>
    </source>
</evidence>
<comment type="caution">
    <text evidence="11">The sequence shown here is derived from an EMBL/GenBank/DDBJ whole genome shotgun (WGS) entry which is preliminary data.</text>
</comment>
<evidence type="ECO:0000256" key="5">
    <source>
        <dbReference type="ARBA" id="ARBA00022801"/>
    </source>
</evidence>
<dbReference type="SMART" id="SM00710">
    <property type="entry name" value="PbH1"/>
    <property type="match status" value="5"/>
</dbReference>
<reference evidence="11" key="1">
    <citation type="journal article" date="2021" name="Mol. Ecol. Resour.">
        <title>Apolygus lucorum genome provides insights into omnivorousness and mesophyll feeding.</title>
        <authorList>
            <person name="Liu Y."/>
            <person name="Liu H."/>
            <person name="Wang H."/>
            <person name="Huang T."/>
            <person name="Liu B."/>
            <person name="Yang B."/>
            <person name="Yin L."/>
            <person name="Li B."/>
            <person name="Zhang Y."/>
            <person name="Zhang S."/>
            <person name="Jiang F."/>
            <person name="Zhang X."/>
            <person name="Ren Y."/>
            <person name="Wang B."/>
            <person name="Wang S."/>
            <person name="Lu Y."/>
            <person name="Wu K."/>
            <person name="Fan W."/>
            <person name="Wang G."/>
        </authorList>
    </citation>
    <scope>NUCLEOTIDE SEQUENCE</scope>
    <source>
        <strain evidence="11">12Hb</strain>
    </source>
</reference>
<dbReference type="InterPro" id="IPR000743">
    <property type="entry name" value="Glyco_hydro_28"/>
</dbReference>
<dbReference type="PANTHER" id="PTHR31884">
    <property type="entry name" value="POLYGALACTURONASE"/>
    <property type="match status" value="1"/>
</dbReference>
<dbReference type="EC" id="3.2.1.15" evidence="2"/>
<proteinExistence type="inferred from homology"/>
<name>A0A8S9Y428_APOLU</name>
<dbReference type="GO" id="GO:0005576">
    <property type="term" value="C:extracellular region"/>
    <property type="evidence" value="ECO:0007669"/>
    <property type="project" value="TreeGrafter"/>
</dbReference>
<evidence type="ECO:0000256" key="3">
    <source>
        <dbReference type="ARBA" id="ARBA00022729"/>
    </source>
</evidence>
<dbReference type="Pfam" id="PF00295">
    <property type="entry name" value="Glyco_hydro_28"/>
    <property type="match status" value="1"/>
</dbReference>
<evidence type="ECO:0000256" key="6">
    <source>
        <dbReference type="ARBA" id="ARBA00023157"/>
    </source>
</evidence>